<dbReference type="EMBL" id="VSSQ01004084">
    <property type="protein sequence ID" value="MPM23657.1"/>
    <property type="molecule type" value="Genomic_DNA"/>
</dbReference>
<dbReference type="Pfam" id="PF08360">
    <property type="entry name" value="TetR_C_5"/>
    <property type="match status" value="1"/>
</dbReference>
<reference evidence="5" key="1">
    <citation type="submission" date="2019-08" db="EMBL/GenBank/DDBJ databases">
        <authorList>
            <person name="Kucharzyk K."/>
            <person name="Murdoch R.W."/>
            <person name="Higgins S."/>
            <person name="Loffler F."/>
        </authorList>
    </citation>
    <scope>NUCLEOTIDE SEQUENCE</scope>
</reference>
<dbReference type="GO" id="GO:0003700">
    <property type="term" value="F:DNA-binding transcription factor activity"/>
    <property type="evidence" value="ECO:0007669"/>
    <property type="project" value="InterPro"/>
</dbReference>
<dbReference type="InterPro" id="IPR050109">
    <property type="entry name" value="HTH-type_TetR-like_transc_reg"/>
</dbReference>
<organism evidence="5">
    <name type="scientific">bioreactor metagenome</name>
    <dbReference type="NCBI Taxonomy" id="1076179"/>
    <lineage>
        <taxon>unclassified sequences</taxon>
        <taxon>metagenomes</taxon>
        <taxon>ecological metagenomes</taxon>
    </lineage>
</organism>
<evidence type="ECO:0000256" key="2">
    <source>
        <dbReference type="ARBA" id="ARBA00023125"/>
    </source>
</evidence>
<feature type="domain" description="HTH tetR-type" evidence="4">
    <location>
        <begin position="13"/>
        <end position="72"/>
    </location>
</feature>
<dbReference type="Gene3D" id="1.10.357.10">
    <property type="entry name" value="Tetracycline Repressor, domain 2"/>
    <property type="match status" value="1"/>
</dbReference>
<gene>
    <name evidence="5" type="ORF">SDC9_70131</name>
</gene>
<protein>
    <recommendedName>
        <fullName evidence="4">HTH tetR-type domain-containing protein</fullName>
    </recommendedName>
</protein>
<dbReference type="GO" id="GO:0000976">
    <property type="term" value="F:transcription cis-regulatory region binding"/>
    <property type="evidence" value="ECO:0007669"/>
    <property type="project" value="TreeGrafter"/>
</dbReference>
<dbReference type="Pfam" id="PF00440">
    <property type="entry name" value="TetR_N"/>
    <property type="match status" value="1"/>
</dbReference>
<keyword evidence="3" id="KW-0804">Transcription</keyword>
<dbReference type="InterPro" id="IPR036271">
    <property type="entry name" value="Tet_transcr_reg_TetR-rel_C_sf"/>
</dbReference>
<dbReference type="AlphaFoldDB" id="A0A644Y649"/>
<evidence type="ECO:0000313" key="5">
    <source>
        <dbReference type="EMBL" id="MPM23657.1"/>
    </source>
</evidence>
<evidence type="ECO:0000259" key="4">
    <source>
        <dbReference type="PROSITE" id="PS50977"/>
    </source>
</evidence>
<dbReference type="SUPFAM" id="SSF48498">
    <property type="entry name" value="Tetracyclin repressor-like, C-terminal domain"/>
    <property type="match status" value="1"/>
</dbReference>
<dbReference type="PRINTS" id="PR00455">
    <property type="entry name" value="HTHTETR"/>
</dbReference>
<keyword evidence="2" id="KW-0238">DNA-binding</keyword>
<dbReference type="InterPro" id="IPR001647">
    <property type="entry name" value="HTH_TetR"/>
</dbReference>
<dbReference type="PANTHER" id="PTHR30055">
    <property type="entry name" value="HTH-TYPE TRANSCRIPTIONAL REGULATOR RUTR"/>
    <property type="match status" value="1"/>
</dbReference>
<dbReference type="GO" id="GO:0045892">
    <property type="term" value="P:negative regulation of DNA-templated transcription"/>
    <property type="evidence" value="ECO:0007669"/>
    <property type="project" value="InterPro"/>
</dbReference>
<dbReference type="SUPFAM" id="SSF46689">
    <property type="entry name" value="Homeodomain-like"/>
    <property type="match status" value="1"/>
</dbReference>
<dbReference type="InterPro" id="IPR009057">
    <property type="entry name" value="Homeodomain-like_sf"/>
</dbReference>
<dbReference type="InterPro" id="IPR013571">
    <property type="entry name" value="Tscrpt_reg_QacR_C"/>
</dbReference>
<comment type="caution">
    <text evidence="5">The sequence shown here is derived from an EMBL/GenBank/DDBJ whole genome shotgun (WGS) entry which is preliminary data.</text>
</comment>
<sequence length="221" mass="25388">MPRSEEDYRRIRERQKARILKAAKTVFFRKGGTATMADIAAEAEISQGLAYRYFANKDAIILELMKELVDSNLKEIERVSNFEGTSAQRLELIVSELLKRVENFEFTIQAMLGKEPSGNRIDFIHTAVQNMYNGNEKEKETVELMKKQYFALVNSIRNIITEGQKAGEFIKEDPDKLTVMILCCVKGLVSLAIHRPDQFEAYYPYTGIIMRILKNDNHIGQ</sequence>
<dbReference type="PROSITE" id="PS50977">
    <property type="entry name" value="HTH_TETR_2"/>
    <property type="match status" value="1"/>
</dbReference>
<keyword evidence="1" id="KW-0805">Transcription regulation</keyword>
<dbReference type="PANTHER" id="PTHR30055:SF234">
    <property type="entry name" value="HTH-TYPE TRANSCRIPTIONAL REGULATOR BETI"/>
    <property type="match status" value="1"/>
</dbReference>
<proteinExistence type="predicted"/>
<accession>A0A644Y649</accession>
<evidence type="ECO:0000256" key="3">
    <source>
        <dbReference type="ARBA" id="ARBA00023163"/>
    </source>
</evidence>
<name>A0A644Y649_9ZZZZ</name>
<evidence type="ECO:0000256" key="1">
    <source>
        <dbReference type="ARBA" id="ARBA00023015"/>
    </source>
</evidence>